<evidence type="ECO:0000313" key="3">
    <source>
        <dbReference type="EMBL" id="SHK18641.1"/>
    </source>
</evidence>
<dbReference type="InterPro" id="IPR035069">
    <property type="entry name" value="TTHA1013/TTHA0281-like"/>
</dbReference>
<evidence type="ECO:0000313" key="5">
    <source>
        <dbReference type="Proteomes" id="UP001264340"/>
    </source>
</evidence>
<dbReference type="InterPro" id="IPR051404">
    <property type="entry name" value="TA_system_antitoxin"/>
</dbReference>
<accession>A0A1M6QEL6</accession>
<dbReference type="PANTHER" id="PTHR34504:SF4">
    <property type="entry name" value="ANTITOXIN HICB"/>
    <property type="match status" value="1"/>
</dbReference>
<dbReference type="Gene3D" id="3.30.160.250">
    <property type="match status" value="1"/>
</dbReference>
<dbReference type="Pfam" id="PF15919">
    <property type="entry name" value="HicB_lk_antitox"/>
    <property type="match status" value="1"/>
</dbReference>
<dbReference type="STRING" id="169427.SAMN05192548_1015101"/>
<reference evidence="2 5" key="2">
    <citation type="submission" date="2023-07" db="EMBL/GenBank/DDBJ databases">
        <title>Sorghum-associated microbial communities from plants grown in Nebraska, USA.</title>
        <authorList>
            <person name="Schachtman D."/>
        </authorList>
    </citation>
    <scope>NUCLEOTIDE SEQUENCE [LARGE SCALE GENOMIC DNA]</scope>
    <source>
        <strain evidence="2 5">DS1316</strain>
    </source>
</reference>
<organism evidence="3 4">
    <name type="scientific">Paraburkholderia terricola</name>
    <dbReference type="NCBI Taxonomy" id="169427"/>
    <lineage>
        <taxon>Bacteria</taxon>
        <taxon>Pseudomonadati</taxon>
        <taxon>Pseudomonadota</taxon>
        <taxon>Betaproteobacteria</taxon>
        <taxon>Burkholderiales</taxon>
        <taxon>Burkholderiaceae</taxon>
        <taxon>Paraburkholderia</taxon>
    </lineage>
</organism>
<sequence>MFRYPARIEPDEGGFTVSFRDIPEALTSGGTLEEAREMAADALATAMDFYFEDKRPVPLPSKARRGETLIELPASLAAKVLLLNEMLAQKVSPAELARRLHTRSQDIQRVIDLGHATKIDTIAAALAALGKRLELSIVPA</sequence>
<reference evidence="3 4" key="1">
    <citation type="submission" date="2016-11" db="EMBL/GenBank/DDBJ databases">
        <authorList>
            <person name="Jaros S."/>
            <person name="Januszkiewicz K."/>
            <person name="Wedrychowicz H."/>
        </authorList>
    </citation>
    <scope>NUCLEOTIDE SEQUENCE [LARGE SCALE GENOMIC DNA]</scope>
    <source>
        <strain evidence="3 4">LMG 20594</strain>
    </source>
</reference>
<proteinExistence type="predicted"/>
<dbReference type="Proteomes" id="UP000184395">
    <property type="component" value="Unassembled WGS sequence"/>
</dbReference>
<dbReference type="InterPro" id="IPR031807">
    <property type="entry name" value="HicB-like"/>
</dbReference>
<evidence type="ECO:0000259" key="1">
    <source>
        <dbReference type="Pfam" id="PF15919"/>
    </source>
</evidence>
<dbReference type="Proteomes" id="UP001264340">
    <property type="component" value="Unassembled WGS sequence"/>
</dbReference>
<evidence type="ECO:0000313" key="4">
    <source>
        <dbReference type="Proteomes" id="UP000184395"/>
    </source>
</evidence>
<dbReference type="PANTHER" id="PTHR34504">
    <property type="entry name" value="ANTITOXIN HICB"/>
    <property type="match status" value="1"/>
</dbReference>
<gene>
    <name evidence="2" type="ORF">J2804_004698</name>
    <name evidence="3" type="ORF">SAMN05192548_1015101</name>
</gene>
<dbReference type="EMBL" id="JAVDRP010000010">
    <property type="protein sequence ID" value="MDR6411270.1"/>
    <property type="molecule type" value="Genomic_DNA"/>
</dbReference>
<dbReference type="OrthoDB" id="5772151at2"/>
<dbReference type="RefSeq" id="WP_073429537.1">
    <property type="nucleotide sequence ID" value="NZ_CADFGY010000009.1"/>
</dbReference>
<evidence type="ECO:0000313" key="2">
    <source>
        <dbReference type="EMBL" id="MDR6411270.1"/>
    </source>
</evidence>
<protein>
    <submittedName>
        <fullName evidence="3">Antitoxin HicB</fullName>
    </submittedName>
</protein>
<dbReference type="EMBL" id="FRAB01000015">
    <property type="protein sequence ID" value="SHK18641.1"/>
    <property type="molecule type" value="Genomic_DNA"/>
</dbReference>
<dbReference type="AlphaFoldDB" id="A0A1M6QEL6"/>
<name>A0A1M6QEL6_9BURK</name>
<keyword evidence="5" id="KW-1185">Reference proteome</keyword>
<feature type="domain" description="HicB-like antitoxin of toxin-antitoxin system" evidence="1">
    <location>
        <begin position="4"/>
        <end position="62"/>
    </location>
</feature>
<dbReference type="SUPFAM" id="SSF143100">
    <property type="entry name" value="TTHA1013/TTHA0281-like"/>
    <property type="match status" value="1"/>
</dbReference>